<dbReference type="GO" id="GO:0062193">
    <property type="term" value="F:D-ribose pyranase activity"/>
    <property type="evidence" value="ECO:0007669"/>
    <property type="project" value="UniProtKB-EC"/>
</dbReference>
<protein>
    <submittedName>
        <fullName evidence="4">RbsD or FucU transporter</fullName>
    </submittedName>
</protein>
<dbReference type="PANTHER" id="PTHR31690:SF4">
    <property type="entry name" value="FUCOSE MUTAROTASE"/>
    <property type="match status" value="1"/>
</dbReference>
<sequence>MLKTLDPLLSGALLQILADMGHGDEIVIVDANYPASANAKRLVRLDGITATAALKAVVSLLPLDDFVDAPAAVMTPATGRPPVLDEFQTLIDGAEGKPIRMTEMERFAFYERARSAYAMIATGERRLYGNIILMKGVIRPDE</sequence>
<evidence type="ECO:0000256" key="2">
    <source>
        <dbReference type="ARBA" id="ARBA00023235"/>
    </source>
</evidence>
<dbReference type="GO" id="GO:0042806">
    <property type="term" value="F:fucose binding"/>
    <property type="evidence" value="ECO:0007669"/>
    <property type="project" value="TreeGrafter"/>
</dbReference>
<evidence type="ECO:0000313" key="4">
    <source>
        <dbReference type="EMBL" id="GEO39336.1"/>
    </source>
</evidence>
<dbReference type="Pfam" id="PF05025">
    <property type="entry name" value="RbsD_FucU"/>
    <property type="match status" value="1"/>
</dbReference>
<comment type="caution">
    <text evidence="4">The sequence shown here is derived from an EMBL/GenBank/DDBJ whole genome shotgun (WGS) entry which is preliminary data.</text>
</comment>
<gene>
    <name evidence="4" type="ORF">SAE02_34840</name>
</gene>
<name>A0A512DSC3_9PROT</name>
<comment type="catalytic activity">
    <reaction evidence="1">
        <text>beta-D-ribopyranose = beta-D-ribofuranose</text>
        <dbReference type="Rhea" id="RHEA:25432"/>
        <dbReference type="ChEBI" id="CHEBI:27476"/>
        <dbReference type="ChEBI" id="CHEBI:47002"/>
        <dbReference type="EC" id="5.4.99.62"/>
    </reaction>
</comment>
<dbReference type="EMBL" id="BJYZ01000015">
    <property type="protein sequence ID" value="GEO39336.1"/>
    <property type="molecule type" value="Genomic_DNA"/>
</dbReference>
<comment type="catalytic activity">
    <reaction evidence="3">
        <text>alpha-L-fucose = beta-L-fucose</text>
        <dbReference type="Rhea" id="RHEA:25580"/>
        <dbReference type="ChEBI" id="CHEBI:42548"/>
        <dbReference type="ChEBI" id="CHEBI:42589"/>
        <dbReference type="EC" id="5.1.3.29"/>
    </reaction>
</comment>
<dbReference type="OrthoDB" id="7947972at2"/>
<evidence type="ECO:0000313" key="5">
    <source>
        <dbReference type="Proteomes" id="UP000321523"/>
    </source>
</evidence>
<keyword evidence="2" id="KW-0413">Isomerase</keyword>
<dbReference type="GO" id="GO:0006004">
    <property type="term" value="P:fucose metabolic process"/>
    <property type="evidence" value="ECO:0007669"/>
    <property type="project" value="TreeGrafter"/>
</dbReference>
<evidence type="ECO:0000256" key="1">
    <source>
        <dbReference type="ARBA" id="ARBA00000223"/>
    </source>
</evidence>
<dbReference type="Gene3D" id="3.40.1650.10">
    <property type="entry name" value="RbsD-like domain"/>
    <property type="match status" value="1"/>
</dbReference>
<dbReference type="InterPro" id="IPR023750">
    <property type="entry name" value="RbsD-like_sf"/>
</dbReference>
<dbReference type="SUPFAM" id="SSF102546">
    <property type="entry name" value="RbsD-like"/>
    <property type="match status" value="1"/>
</dbReference>
<evidence type="ECO:0000256" key="3">
    <source>
        <dbReference type="ARBA" id="ARBA00036324"/>
    </source>
</evidence>
<reference evidence="4 5" key="1">
    <citation type="submission" date="2019-07" db="EMBL/GenBank/DDBJ databases">
        <title>Whole genome shotgun sequence of Skermanella aerolata NBRC 106429.</title>
        <authorList>
            <person name="Hosoyama A."/>
            <person name="Uohara A."/>
            <person name="Ohji S."/>
            <person name="Ichikawa N."/>
        </authorList>
    </citation>
    <scope>NUCLEOTIDE SEQUENCE [LARGE SCALE GENOMIC DNA]</scope>
    <source>
        <strain evidence="4 5">NBRC 106429</strain>
    </source>
</reference>
<organism evidence="4 5">
    <name type="scientific">Skermanella aerolata</name>
    <dbReference type="NCBI Taxonomy" id="393310"/>
    <lineage>
        <taxon>Bacteria</taxon>
        <taxon>Pseudomonadati</taxon>
        <taxon>Pseudomonadota</taxon>
        <taxon>Alphaproteobacteria</taxon>
        <taxon>Rhodospirillales</taxon>
        <taxon>Azospirillaceae</taxon>
        <taxon>Skermanella</taxon>
    </lineage>
</organism>
<keyword evidence="5" id="KW-1185">Reference proteome</keyword>
<dbReference type="PANTHER" id="PTHR31690">
    <property type="entry name" value="FUCOSE MUTAROTASE"/>
    <property type="match status" value="1"/>
</dbReference>
<dbReference type="Proteomes" id="UP000321523">
    <property type="component" value="Unassembled WGS sequence"/>
</dbReference>
<proteinExistence type="predicted"/>
<dbReference type="InterPro" id="IPR007721">
    <property type="entry name" value="RbsD_FucU"/>
</dbReference>
<dbReference type="GO" id="GO:0036373">
    <property type="term" value="F:L-fucose mutarotase activity"/>
    <property type="evidence" value="ECO:0007669"/>
    <property type="project" value="UniProtKB-EC"/>
</dbReference>
<dbReference type="InterPro" id="IPR050443">
    <property type="entry name" value="RbsD/FucU_mutarotase"/>
</dbReference>
<accession>A0A512DSC3</accession>
<dbReference type="AlphaFoldDB" id="A0A512DSC3"/>